<organism evidence="1 2">
    <name type="scientific">Rattus norvegicus</name>
    <name type="common">Rat</name>
    <dbReference type="NCBI Taxonomy" id="10116"/>
    <lineage>
        <taxon>Eukaryota</taxon>
        <taxon>Metazoa</taxon>
        <taxon>Chordata</taxon>
        <taxon>Craniata</taxon>
        <taxon>Vertebrata</taxon>
        <taxon>Euteleostomi</taxon>
        <taxon>Mammalia</taxon>
        <taxon>Eutheria</taxon>
        <taxon>Euarchontoglires</taxon>
        <taxon>Glires</taxon>
        <taxon>Rodentia</taxon>
        <taxon>Myomorpha</taxon>
        <taxon>Muroidea</taxon>
        <taxon>Muridae</taxon>
        <taxon>Murinae</taxon>
        <taxon>Rattus</taxon>
    </lineage>
</organism>
<proteinExistence type="predicted"/>
<accession>A6HBC1</accession>
<protein>
    <submittedName>
        <fullName evidence="1">RCG61367</fullName>
    </submittedName>
</protein>
<name>A6HBC1_RAT</name>
<evidence type="ECO:0000313" key="1">
    <source>
        <dbReference type="EMBL" id="EDM03326.1"/>
    </source>
</evidence>
<dbReference type="Proteomes" id="UP000234681">
    <property type="component" value="Chromosome 6"/>
</dbReference>
<dbReference type="EMBL" id="CH473947">
    <property type="protein sequence ID" value="EDM03326.1"/>
    <property type="molecule type" value="Genomic_DNA"/>
</dbReference>
<sequence>MHDLMCSHIACNKESKHTEGQRLSCYWVLETAQKPHPTATHSKSAGKIDLLLT</sequence>
<gene>
    <name evidence="1" type="ORF">rCG_61367</name>
</gene>
<evidence type="ECO:0000313" key="2">
    <source>
        <dbReference type="Proteomes" id="UP000234681"/>
    </source>
</evidence>
<dbReference type="AlphaFoldDB" id="A6HBC1"/>
<reference evidence="2" key="1">
    <citation type="submission" date="2005-09" db="EMBL/GenBank/DDBJ databases">
        <authorList>
            <person name="Mural R.J."/>
            <person name="Li P.W."/>
            <person name="Adams M.D."/>
            <person name="Amanatides P.G."/>
            <person name="Baden-Tillson H."/>
            <person name="Barnstead M."/>
            <person name="Chin S.H."/>
            <person name="Dew I."/>
            <person name="Evans C.A."/>
            <person name="Ferriera S."/>
            <person name="Flanigan M."/>
            <person name="Fosler C."/>
            <person name="Glodek A."/>
            <person name="Gu Z."/>
            <person name="Holt R.A."/>
            <person name="Jennings D."/>
            <person name="Kraft C.L."/>
            <person name="Lu F."/>
            <person name="Nguyen T."/>
            <person name="Nusskern D.R."/>
            <person name="Pfannkoch C.M."/>
            <person name="Sitter C."/>
            <person name="Sutton G.G."/>
            <person name="Venter J.C."/>
            <person name="Wang Z."/>
            <person name="Woodage T."/>
            <person name="Zheng X.H."/>
            <person name="Zhong F."/>
        </authorList>
    </citation>
    <scope>NUCLEOTIDE SEQUENCE [LARGE SCALE GENOMIC DNA]</scope>
    <source>
        <strain>BN</strain>
        <strain evidence="2">Sprague-Dawley</strain>
    </source>
</reference>